<accession>A0ABT8F7Q7</accession>
<sequence>MNKIIFLFIFSLAFYCRAQSLNEIIESYNNSIDPNGKLDSIAEIQFDITHKAFNLENGLFLDETLTNTYSIYGDNYSINWKDGIKRDMNIFTISEWQRENIIKNHFNLLIREDDEVFELIESNDSIYIVKMFSDDREVYHEIDRLTYNLKKRITRSKGKEMTLAFSEYKIIEGVNTPTVMKFYSELGNAEITNSNYRFTKISKEKD</sequence>
<organism evidence="2 3">
    <name type="scientific">Shiella aurantiaca</name>
    <dbReference type="NCBI Taxonomy" id="3058365"/>
    <lineage>
        <taxon>Bacteria</taxon>
        <taxon>Pseudomonadati</taxon>
        <taxon>Bacteroidota</taxon>
        <taxon>Cytophagia</taxon>
        <taxon>Cytophagales</taxon>
        <taxon>Shiellaceae</taxon>
        <taxon>Shiella</taxon>
    </lineage>
</organism>
<evidence type="ECO:0008006" key="4">
    <source>
        <dbReference type="Google" id="ProtNLM"/>
    </source>
</evidence>
<keyword evidence="1" id="KW-0732">Signal</keyword>
<protein>
    <recommendedName>
        <fullName evidence="4">Outer membrane lipoprotein carrier protein LolA</fullName>
    </recommendedName>
</protein>
<feature type="signal peptide" evidence="1">
    <location>
        <begin position="1"/>
        <end position="18"/>
    </location>
</feature>
<dbReference type="EMBL" id="JAUHJS010000006">
    <property type="protein sequence ID" value="MDN4166269.1"/>
    <property type="molecule type" value="Genomic_DNA"/>
</dbReference>
<dbReference type="Proteomes" id="UP001168552">
    <property type="component" value="Unassembled WGS sequence"/>
</dbReference>
<proteinExistence type="predicted"/>
<keyword evidence="3" id="KW-1185">Reference proteome</keyword>
<comment type="caution">
    <text evidence="2">The sequence shown here is derived from an EMBL/GenBank/DDBJ whole genome shotgun (WGS) entry which is preliminary data.</text>
</comment>
<evidence type="ECO:0000256" key="1">
    <source>
        <dbReference type="SAM" id="SignalP"/>
    </source>
</evidence>
<name>A0ABT8F7Q7_9BACT</name>
<reference evidence="2" key="1">
    <citation type="submission" date="2023-06" db="EMBL/GenBank/DDBJ databases">
        <title>Cytophagales bacterium Strain LB-30, isolated from soil.</title>
        <authorList>
            <person name="Liu B."/>
        </authorList>
    </citation>
    <scope>NUCLEOTIDE SEQUENCE</scope>
    <source>
        <strain evidence="2">LB-30</strain>
    </source>
</reference>
<dbReference type="RefSeq" id="WP_320004807.1">
    <property type="nucleotide sequence ID" value="NZ_JAUHJS010000006.1"/>
</dbReference>
<feature type="chain" id="PRO_5045762162" description="Outer membrane lipoprotein carrier protein LolA" evidence="1">
    <location>
        <begin position="19"/>
        <end position="206"/>
    </location>
</feature>
<evidence type="ECO:0000313" key="2">
    <source>
        <dbReference type="EMBL" id="MDN4166269.1"/>
    </source>
</evidence>
<gene>
    <name evidence="2" type="ORF">QWY31_12210</name>
</gene>
<evidence type="ECO:0000313" key="3">
    <source>
        <dbReference type="Proteomes" id="UP001168552"/>
    </source>
</evidence>